<dbReference type="InterPro" id="IPR016181">
    <property type="entry name" value="Acyl_CoA_acyltransferase"/>
</dbReference>
<dbReference type="STRING" id="329884.A0A4U0XBJ7"/>
<feature type="domain" description="N-acetyltransferase" evidence="1">
    <location>
        <begin position="69"/>
        <end position="229"/>
    </location>
</feature>
<accession>A0A4U0XBJ7</accession>
<dbReference type="PROSITE" id="PS51186">
    <property type="entry name" value="GNAT"/>
    <property type="match status" value="1"/>
</dbReference>
<sequence>MANLKVEPLQPHELDDFIRIYWAAFATPEADMILPMLYPHGLQPDLLAEQRNRLLRETNNNNGDSSLGDLCFAAKDADSGEILAVSRWAVQERPAATRAEADAELEAVRQSRFGGPPVEGMNRALGEAFVRALVYTEFEVMRGRPYIGLRNLATHPDHQRKGAGKLLLRDGLARFADRLGLPVYLDSGVYGRPLYEKHGFEVVRDFPFDGREYGGRSEGKHWCMLRAAQP</sequence>
<proteinExistence type="predicted"/>
<dbReference type="AlphaFoldDB" id="A0A4U0XBJ7"/>
<comment type="caution">
    <text evidence="2">The sequence shown here is derived from an EMBL/GenBank/DDBJ whole genome shotgun (WGS) entry which is preliminary data.</text>
</comment>
<protein>
    <recommendedName>
        <fullName evidence="1">N-acetyltransferase domain-containing protein</fullName>
    </recommendedName>
</protein>
<reference evidence="2 3" key="1">
    <citation type="submission" date="2017-03" db="EMBL/GenBank/DDBJ databases">
        <title>Genomes of endolithic fungi from Antarctica.</title>
        <authorList>
            <person name="Coleine C."/>
            <person name="Masonjones S."/>
            <person name="Stajich J.E."/>
        </authorList>
    </citation>
    <scope>NUCLEOTIDE SEQUENCE [LARGE SCALE GENOMIC DNA]</scope>
    <source>
        <strain evidence="2 3">CCFEE 5184</strain>
    </source>
</reference>
<dbReference type="Pfam" id="PF13508">
    <property type="entry name" value="Acetyltransf_7"/>
    <property type="match status" value="1"/>
</dbReference>
<keyword evidence="3" id="KW-1185">Reference proteome</keyword>
<dbReference type="InterPro" id="IPR000182">
    <property type="entry name" value="GNAT_dom"/>
</dbReference>
<dbReference type="SUPFAM" id="SSF55729">
    <property type="entry name" value="Acyl-CoA N-acyltransferases (Nat)"/>
    <property type="match status" value="1"/>
</dbReference>
<dbReference type="CDD" id="cd04301">
    <property type="entry name" value="NAT_SF"/>
    <property type="match status" value="1"/>
</dbReference>
<dbReference type="GO" id="GO:0016747">
    <property type="term" value="F:acyltransferase activity, transferring groups other than amino-acyl groups"/>
    <property type="evidence" value="ECO:0007669"/>
    <property type="project" value="InterPro"/>
</dbReference>
<dbReference type="EMBL" id="NAJQ01000240">
    <property type="protein sequence ID" value="TKA74082.1"/>
    <property type="molecule type" value="Genomic_DNA"/>
</dbReference>
<organism evidence="2 3">
    <name type="scientific">Friedmanniomyces simplex</name>
    <dbReference type="NCBI Taxonomy" id="329884"/>
    <lineage>
        <taxon>Eukaryota</taxon>
        <taxon>Fungi</taxon>
        <taxon>Dikarya</taxon>
        <taxon>Ascomycota</taxon>
        <taxon>Pezizomycotina</taxon>
        <taxon>Dothideomycetes</taxon>
        <taxon>Dothideomycetidae</taxon>
        <taxon>Mycosphaerellales</taxon>
        <taxon>Teratosphaeriaceae</taxon>
        <taxon>Friedmanniomyces</taxon>
    </lineage>
</organism>
<dbReference type="Proteomes" id="UP000309340">
    <property type="component" value="Unassembled WGS sequence"/>
</dbReference>
<evidence type="ECO:0000259" key="1">
    <source>
        <dbReference type="PROSITE" id="PS51186"/>
    </source>
</evidence>
<dbReference type="PANTHER" id="PTHR42791:SF14">
    <property type="entry name" value="N-ACETYLTRANSFERASE DOMAIN-CONTAINING PROTEIN"/>
    <property type="match status" value="1"/>
</dbReference>
<dbReference type="InterPro" id="IPR052523">
    <property type="entry name" value="Trichothecene_AcTrans"/>
</dbReference>
<dbReference type="PANTHER" id="PTHR42791">
    <property type="entry name" value="GNAT FAMILY ACETYLTRANSFERASE"/>
    <property type="match status" value="1"/>
</dbReference>
<dbReference type="Gene3D" id="3.40.630.30">
    <property type="match status" value="1"/>
</dbReference>
<evidence type="ECO:0000313" key="3">
    <source>
        <dbReference type="Proteomes" id="UP000309340"/>
    </source>
</evidence>
<evidence type="ECO:0000313" key="2">
    <source>
        <dbReference type="EMBL" id="TKA74082.1"/>
    </source>
</evidence>
<dbReference type="OrthoDB" id="410198at2759"/>
<name>A0A4U0XBJ7_9PEZI</name>
<gene>
    <name evidence="2" type="ORF">B0A55_05223</name>
</gene>